<dbReference type="RefSeq" id="WP_015556890.1">
    <property type="nucleotide sequence ID" value="NC_021038.1"/>
</dbReference>
<evidence type="ECO:0000256" key="1">
    <source>
        <dbReference type="SAM" id="MobiDB-lite"/>
    </source>
</evidence>
<dbReference type="InterPro" id="IPR027417">
    <property type="entry name" value="P-loop_NTPase"/>
</dbReference>
<reference evidence="2 3" key="2">
    <citation type="submission" date="2010-03" db="EMBL/GenBank/DDBJ databases">
        <authorList>
            <person name="Pajon A."/>
        </authorList>
    </citation>
    <scope>NUCLEOTIDE SEQUENCE [LARGE SCALE GENOMIC DNA]</scope>
    <source>
        <strain evidence="2 3">SGP1</strain>
    </source>
</reference>
<reference evidence="3" key="1">
    <citation type="submission" date="2010-03" db="EMBL/GenBank/DDBJ databases">
        <title>The genome sequence of Synergistetes sp. SGP1.</title>
        <authorList>
            <consortium name="metaHIT consortium -- http://www.metahit.eu/"/>
            <person name="Pajon A."/>
            <person name="Turner K."/>
            <person name="Parkhill J."/>
            <person name="Wade W."/>
            <person name="Vartoukian S."/>
        </authorList>
    </citation>
    <scope>NUCLEOTIDE SEQUENCE [LARGE SCALE GENOMIC DNA]</scope>
    <source>
        <strain evidence="3">SGP1</strain>
    </source>
</reference>
<dbReference type="CDD" id="cd00882">
    <property type="entry name" value="Ras_like_GTPase"/>
    <property type="match status" value="1"/>
</dbReference>
<dbReference type="KEGG" id="sbr:SY1_19040"/>
<gene>
    <name evidence="2" type="ORF">SY1_19040</name>
</gene>
<feature type="region of interest" description="Disordered" evidence="1">
    <location>
        <begin position="106"/>
        <end position="127"/>
    </location>
</feature>
<evidence type="ECO:0000313" key="3">
    <source>
        <dbReference type="Proteomes" id="UP000008957"/>
    </source>
</evidence>
<dbReference type="SUPFAM" id="SSF52540">
    <property type="entry name" value="P-loop containing nucleoside triphosphate hydrolases"/>
    <property type="match status" value="1"/>
</dbReference>
<accession>A0AB94IY37</accession>
<keyword evidence="3" id="KW-1185">Reference proteome</keyword>
<dbReference type="Proteomes" id="UP000008957">
    <property type="component" value="Chromosome"/>
</dbReference>
<dbReference type="AlphaFoldDB" id="A0AB94IY37"/>
<proteinExistence type="predicted"/>
<sequence>MDEVKKTDERQHPIEHRENFIAALTETGKAIRAHIGEINTVMLRAVAQNQALERCHQKTWGARIERMNRELSDFERCVLLRPSLCVMGRRGAGKTTLLNSWLGKTKNKKGSLSRPFPTAPRTRPPAW</sequence>
<evidence type="ECO:0000313" key="2">
    <source>
        <dbReference type="EMBL" id="CBL28743.1"/>
    </source>
</evidence>
<organism evidence="2 3">
    <name type="scientific">Fretibacterium fastidiosum</name>
    <dbReference type="NCBI Taxonomy" id="651822"/>
    <lineage>
        <taxon>Bacteria</taxon>
        <taxon>Thermotogati</taxon>
        <taxon>Synergistota</taxon>
        <taxon>Synergistia</taxon>
        <taxon>Synergistales</taxon>
        <taxon>Aminobacteriaceae</taxon>
        <taxon>Fretibacterium</taxon>
    </lineage>
</organism>
<dbReference type="EMBL" id="FP929056">
    <property type="protein sequence ID" value="CBL28743.1"/>
    <property type="molecule type" value="Genomic_DNA"/>
</dbReference>
<dbReference type="Gene3D" id="3.40.50.300">
    <property type="entry name" value="P-loop containing nucleotide triphosphate hydrolases"/>
    <property type="match status" value="1"/>
</dbReference>
<protein>
    <submittedName>
        <fullName evidence="2">Uncharacterized protein</fullName>
    </submittedName>
</protein>
<name>A0AB94IY37_9BACT</name>